<dbReference type="PANTHER" id="PTHR35218:SF9">
    <property type="entry name" value="ENDONUCLEASE_EXONUCLEASE_PHOSPHATASE DOMAIN-CONTAINING PROTEIN"/>
    <property type="match status" value="1"/>
</dbReference>
<evidence type="ECO:0008006" key="3">
    <source>
        <dbReference type="Google" id="ProtNLM"/>
    </source>
</evidence>
<dbReference type="OrthoDB" id="1432313at2759"/>
<dbReference type="AlphaFoldDB" id="A0A9Q1JWQ5"/>
<proteinExistence type="predicted"/>
<reference evidence="1" key="1">
    <citation type="submission" date="2022-04" db="EMBL/GenBank/DDBJ databases">
        <title>Carnegiea gigantea Genome sequencing and assembly v2.</title>
        <authorList>
            <person name="Copetti D."/>
            <person name="Sanderson M.J."/>
            <person name="Burquez A."/>
            <person name="Wojciechowski M.F."/>
        </authorList>
    </citation>
    <scope>NUCLEOTIDE SEQUENCE</scope>
    <source>
        <strain evidence="1">SGP5-SGP5p</strain>
        <tissue evidence="1">Aerial part</tissue>
    </source>
</reference>
<protein>
    <recommendedName>
        <fullName evidence="3">RNase H type-1 domain-containing protein</fullName>
    </recommendedName>
</protein>
<accession>A0A9Q1JWQ5</accession>
<comment type="caution">
    <text evidence="1">The sequence shown here is derived from an EMBL/GenBank/DDBJ whole genome shotgun (WGS) entry which is preliminary data.</text>
</comment>
<dbReference type="Gene3D" id="3.60.10.10">
    <property type="entry name" value="Endonuclease/exonuclease/phosphatase"/>
    <property type="match status" value="1"/>
</dbReference>
<dbReference type="SUPFAM" id="SSF56219">
    <property type="entry name" value="DNase I-like"/>
    <property type="match status" value="1"/>
</dbReference>
<organism evidence="1 2">
    <name type="scientific">Carnegiea gigantea</name>
    <dbReference type="NCBI Taxonomy" id="171969"/>
    <lineage>
        <taxon>Eukaryota</taxon>
        <taxon>Viridiplantae</taxon>
        <taxon>Streptophyta</taxon>
        <taxon>Embryophyta</taxon>
        <taxon>Tracheophyta</taxon>
        <taxon>Spermatophyta</taxon>
        <taxon>Magnoliopsida</taxon>
        <taxon>eudicotyledons</taxon>
        <taxon>Gunneridae</taxon>
        <taxon>Pentapetalae</taxon>
        <taxon>Caryophyllales</taxon>
        <taxon>Cactineae</taxon>
        <taxon>Cactaceae</taxon>
        <taxon>Cactoideae</taxon>
        <taxon>Echinocereeae</taxon>
        <taxon>Carnegiea</taxon>
    </lineage>
</organism>
<evidence type="ECO:0000313" key="1">
    <source>
        <dbReference type="EMBL" id="KAJ8432731.1"/>
    </source>
</evidence>
<name>A0A9Q1JWQ5_9CARY</name>
<gene>
    <name evidence="1" type="ORF">Cgig2_028647</name>
</gene>
<dbReference type="PANTHER" id="PTHR35218">
    <property type="entry name" value="RNASE H DOMAIN-CONTAINING PROTEIN"/>
    <property type="match status" value="1"/>
</dbReference>
<sequence length="342" mass="39933">MFLIHRTHVPTLLETHISGDRVDDKCRHSGFDIWHHMEAQGHQGGIWLLWDSYEVDLNIIQTHEQFIIAWIKGGNSESWLFTAVYASPHQQMKERLWEEIQRFASTVRHPRLLARDFNDTINIEEKDHGVLGMLRRCDKFRNCIENNGLIDLGFSVPRFTWVKSNNAAIRKSATLDRALKDYNELRKPFTIKDVWNALKAITSFKAPKPDGFHTYFFRNLRRRWVWREPSSLFTVASASSVIENCSVALPHESWAWAWKRNTYYFGNEVPKRKGTWNPIHKPLILKYKETIGYKGWELKVSHCYKEANDVADRLANLGIENDIGVAYFQSSLKEVVDVVNAM</sequence>
<evidence type="ECO:0000313" key="2">
    <source>
        <dbReference type="Proteomes" id="UP001153076"/>
    </source>
</evidence>
<dbReference type="InterPro" id="IPR036691">
    <property type="entry name" value="Endo/exonu/phosph_ase_sf"/>
</dbReference>
<dbReference type="Proteomes" id="UP001153076">
    <property type="component" value="Unassembled WGS sequence"/>
</dbReference>
<dbReference type="EMBL" id="JAKOGI010000587">
    <property type="protein sequence ID" value="KAJ8432731.1"/>
    <property type="molecule type" value="Genomic_DNA"/>
</dbReference>
<keyword evidence="2" id="KW-1185">Reference proteome</keyword>